<keyword evidence="9" id="KW-1185">Reference proteome</keyword>
<evidence type="ECO:0000256" key="5">
    <source>
        <dbReference type="ARBA" id="ARBA00022704"/>
    </source>
</evidence>
<feature type="signal peptide" evidence="6">
    <location>
        <begin position="1"/>
        <end position="23"/>
    </location>
</feature>
<evidence type="ECO:0000256" key="6">
    <source>
        <dbReference type="SAM" id="SignalP"/>
    </source>
</evidence>
<keyword evidence="4" id="KW-0646">Protease inhibitor</keyword>
<evidence type="ECO:0000313" key="8">
    <source>
        <dbReference type="EMBL" id="MED6253254.1"/>
    </source>
</evidence>
<sequence>MGCSTRVLHRVVVAGLSVLFVSPKRSVKKDTSANRNKMSCGGWSETKPTDEDVSLLCRWMQNISESETNRTYDEFTAVEYRSQVVAGINFLVKVHVGENDYVHLMIFQSPLLGNTIETQFLGVQGDHKLEDHLEPFKPSSLNEYLD</sequence>
<keyword evidence="5" id="KW-0789">Thiol protease inhibitor</keyword>
<evidence type="ECO:0000259" key="7">
    <source>
        <dbReference type="Pfam" id="PF00031"/>
    </source>
</evidence>
<dbReference type="PANTHER" id="PTHR11414:SF21">
    <property type="entry name" value="CYSTATIN 14A, TANDEM DUPLICATE 1-RELATED"/>
    <property type="match status" value="1"/>
</dbReference>
<organism evidence="8 9">
    <name type="scientific">Ataeniobius toweri</name>
    <dbReference type="NCBI Taxonomy" id="208326"/>
    <lineage>
        <taxon>Eukaryota</taxon>
        <taxon>Metazoa</taxon>
        <taxon>Chordata</taxon>
        <taxon>Craniata</taxon>
        <taxon>Vertebrata</taxon>
        <taxon>Euteleostomi</taxon>
        <taxon>Actinopterygii</taxon>
        <taxon>Neopterygii</taxon>
        <taxon>Teleostei</taxon>
        <taxon>Neoteleostei</taxon>
        <taxon>Acanthomorphata</taxon>
        <taxon>Ovalentaria</taxon>
        <taxon>Atherinomorphae</taxon>
        <taxon>Cyprinodontiformes</taxon>
        <taxon>Goodeidae</taxon>
        <taxon>Ataeniobius</taxon>
    </lineage>
</organism>
<name>A0ABU7BV36_9TELE</name>
<evidence type="ECO:0000256" key="4">
    <source>
        <dbReference type="ARBA" id="ARBA00022690"/>
    </source>
</evidence>
<dbReference type="PRINTS" id="PR00295">
    <property type="entry name" value="STEFINA"/>
</dbReference>
<dbReference type="SUPFAM" id="SSF54403">
    <property type="entry name" value="Cystatin/monellin"/>
    <property type="match status" value="1"/>
</dbReference>
<protein>
    <recommendedName>
        <fullName evidence="7">Cystatin domain-containing protein</fullName>
    </recommendedName>
</protein>
<reference evidence="8 9" key="1">
    <citation type="submission" date="2021-07" db="EMBL/GenBank/DDBJ databases">
        <authorList>
            <person name="Palmer J.M."/>
        </authorList>
    </citation>
    <scope>NUCLEOTIDE SEQUENCE [LARGE SCALE GENOMIC DNA]</scope>
    <source>
        <strain evidence="8 9">AT_MEX2019</strain>
        <tissue evidence="8">Muscle</tissue>
    </source>
</reference>
<dbReference type="Pfam" id="PF00031">
    <property type="entry name" value="Cystatin"/>
    <property type="match status" value="1"/>
</dbReference>
<keyword evidence="6" id="KW-0732">Signal</keyword>
<dbReference type="Proteomes" id="UP001345963">
    <property type="component" value="Unassembled WGS sequence"/>
</dbReference>
<dbReference type="InterPro" id="IPR018073">
    <property type="entry name" value="Prot_inh_cystat_CS"/>
</dbReference>
<evidence type="ECO:0000256" key="1">
    <source>
        <dbReference type="ARBA" id="ARBA00004496"/>
    </source>
</evidence>
<dbReference type="PROSITE" id="PS00287">
    <property type="entry name" value="CYSTATIN"/>
    <property type="match status" value="1"/>
</dbReference>
<proteinExistence type="inferred from homology"/>
<evidence type="ECO:0000256" key="3">
    <source>
        <dbReference type="ARBA" id="ARBA00022490"/>
    </source>
</evidence>
<feature type="domain" description="Cystatin" evidence="7">
    <location>
        <begin position="64"/>
        <end position="113"/>
    </location>
</feature>
<dbReference type="Gene3D" id="3.10.450.10">
    <property type="match status" value="1"/>
</dbReference>
<dbReference type="EMBL" id="JAHUTI010064852">
    <property type="protein sequence ID" value="MED6253254.1"/>
    <property type="molecule type" value="Genomic_DNA"/>
</dbReference>
<comment type="subcellular location">
    <subcellularLocation>
        <location evidence="1">Cytoplasm</location>
    </subcellularLocation>
</comment>
<comment type="similarity">
    <text evidence="2">Belongs to the cystatin family.</text>
</comment>
<evidence type="ECO:0000313" key="9">
    <source>
        <dbReference type="Proteomes" id="UP001345963"/>
    </source>
</evidence>
<feature type="chain" id="PRO_5045333383" description="Cystatin domain-containing protein" evidence="6">
    <location>
        <begin position="24"/>
        <end position="146"/>
    </location>
</feature>
<accession>A0ABU7BV36</accession>
<evidence type="ECO:0000256" key="2">
    <source>
        <dbReference type="ARBA" id="ARBA00009403"/>
    </source>
</evidence>
<dbReference type="InterPro" id="IPR046350">
    <property type="entry name" value="Cystatin_sf"/>
</dbReference>
<dbReference type="PANTHER" id="PTHR11414">
    <property type="entry name" value="CYSTATIN FAMILY MEMBER"/>
    <property type="match status" value="1"/>
</dbReference>
<dbReference type="InterPro" id="IPR000010">
    <property type="entry name" value="Cystatin_dom"/>
</dbReference>
<dbReference type="InterPro" id="IPR001713">
    <property type="entry name" value="Prot_inh_stefin"/>
</dbReference>
<comment type="caution">
    <text evidence="8">The sequence shown here is derived from an EMBL/GenBank/DDBJ whole genome shotgun (WGS) entry which is preliminary data.</text>
</comment>
<keyword evidence="3" id="KW-0963">Cytoplasm</keyword>
<gene>
    <name evidence="8" type="ORF">ATANTOWER_025328</name>
</gene>